<feature type="compositionally biased region" description="Low complexity" evidence="1">
    <location>
        <begin position="13"/>
        <end position="26"/>
    </location>
</feature>
<evidence type="ECO:0000313" key="3">
    <source>
        <dbReference type="EMBL" id="CAG7731751.1"/>
    </source>
</evidence>
<name>A0A8J2PC60_9HEXA</name>
<proteinExistence type="predicted"/>
<comment type="caution">
    <text evidence="3">The sequence shown here is derived from an EMBL/GenBank/DDBJ whole genome shotgun (WGS) entry which is preliminary data.</text>
</comment>
<dbReference type="Proteomes" id="UP000708208">
    <property type="component" value="Unassembled WGS sequence"/>
</dbReference>
<evidence type="ECO:0000313" key="4">
    <source>
        <dbReference type="Proteomes" id="UP000708208"/>
    </source>
</evidence>
<protein>
    <recommendedName>
        <fullName evidence="2">PPM-type phosphatase domain-containing protein</fullName>
    </recommendedName>
</protein>
<dbReference type="InterPro" id="IPR015655">
    <property type="entry name" value="PP2C"/>
</dbReference>
<dbReference type="Pfam" id="PF00481">
    <property type="entry name" value="PP2C"/>
    <property type="match status" value="1"/>
</dbReference>
<dbReference type="SMART" id="SM00332">
    <property type="entry name" value="PP2Cc"/>
    <property type="match status" value="1"/>
</dbReference>
<reference evidence="3" key="1">
    <citation type="submission" date="2021-06" db="EMBL/GenBank/DDBJ databases">
        <authorList>
            <person name="Hodson N. C."/>
            <person name="Mongue J. A."/>
            <person name="Jaron S. K."/>
        </authorList>
    </citation>
    <scope>NUCLEOTIDE SEQUENCE</scope>
</reference>
<sequence length="478" mass="52547">MVLGSGDFLGFPTQSSSATDSSWTDDLPPCSNTGVGFSPNQTYRRDGYRNSEHELEDHSFHFRLDDNVCLYGVFDGHCGSQAALFAKQRIPAEILLGQLNERSTEEEIRDLLHQAFLTVDQEYFEVTISSKLAERATLLTEMPEGGALYETLNDLPPHIRSKLEELNIAVASGTTAVVALIFHGKLYVSNVGDSRALLCCTDETGVLRVIQLSVDDDLNNEQELRRLYNLNLDVSRLRSIGRLGNQSNTRCLGNYLVKGGYKEVDCLSSSISDPVIPDPEVHPSVTLGVSSRFLLLLSHGLYRALAEASEEDQVNTHLAQMVVAEFATQTSLTGVAQAVVDKVSRMHHEYFMNSTTPRVNKRDDMTLLVRNFNFPLPNSNLSPINGKIPSVPSFSLSNVTSPTSYESQMPKIVLSSPEITLTNTGASTSTESSDLLTQSIQKIPLDANGRIQPYVDFSDYYKAVGSSGNTTEETSSQQ</sequence>
<dbReference type="PANTHER" id="PTHR13832">
    <property type="entry name" value="PROTEIN PHOSPHATASE 2C"/>
    <property type="match status" value="1"/>
</dbReference>
<feature type="region of interest" description="Disordered" evidence="1">
    <location>
        <begin position="13"/>
        <end position="43"/>
    </location>
</feature>
<evidence type="ECO:0000256" key="1">
    <source>
        <dbReference type="SAM" id="MobiDB-lite"/>
    </source>
</evidence>
<gene>
    <name evidence="3" type="ORF">AFUS01_LOCUS20323</name>
</gene>
<dbReference type="OrthoDB" id="10049211at2759"/>
<organism evidence="3 4">
    <name type="scientific">Allacma fusca</name>
    <dbReference type="NCBI Taxonomy" id="39272"/>
    <lineage>
        <taxon>Eukaryota</taxon>
        <taxon>Metazoa</taxon>
        <taxon>Ecdysozoa</taxon>
        <taxon>Arthropoda</taxon>
        <taxon>Hexapoda</taxon>
        <taxon>Collembola</taxon>
        <taxon>Symphypleona</taxon>
        <taxon>Sminthuridae</taxon>
        <taxon>Allacma</taxon>
    </lineage>
</organism>
<dbReference type="CDD" id="cd00143">
    <property type="entry name" value="PP2Cc"/>
    <property type="match status" value="1"/>
</dbReference>
<dbReference type="PROSITE" id="PS51746">
    <property type="entry name" value="PPM_2"/>
    <property type="match status" value="1"/>
</dbReference>
<dbReference type="InterPro" id="IPR001932">
    <property type="entry name" value="PPM-type_phosphatase-like_dom"/>
</dbReference>
<feature type="compositionally biased region" description="Polar residues" evidence="1">
    <location>
        <begin position="30"/>
        <end position="42"/>
    </location>
</feature>
<dbReference type="GO" id="GO:0004722">
    <property type="term" value="F:protein serine/threonine phosphatase activity"/>
    <property type="evidence" value="ECO:0007669"/>
    <property type="project" value="InterPro"/>
</dbReference>
<evidence type="ECO:0000259" key="2">
    <source>
        <dbReference type="PROSITE" id="PS51746"/>
    </source>
</evidence>
<dbReference type="AlphaFoldDB" id="A0A8J2PC60"/>
<dbReference type="PANTHER" id="PTHR13832:SF533">
    <property type="entry name" value="TGF-BETA-ACTIVATED KINASE 1 AND MAP3K7-BINDING PROTEIN 1"/>
    <property type="match status" value="1"/>
</dbReference>
<dbReference type="EMBL" id="CAJVCH010219104">
    <property type="protein sequence ID" value="CAG7731751.1"/>
    <property type="molecule type" value="Genomic_DNA"/>
</dbReference>
<feature type="domain" description="PPM-type phosphatase" evidence="2">
    <location>
        <begin position="34"/>
        <end position="372"/>
    </location>
</feature>
<accession>A0A8J2PC60</accession>
<keyword evidence="4" id="KW-1185">Reference proteome</keyword>